<keyword evidence="3" id="KW-0436">Ligase</keyword>
<dbReference type="InterPro" id="IPR041698">
    <property type="entry name" value="Methyltransf_25"/>
</dbReference>
<dbReference type="PROSITE" id="PS00012">
    <property type="entry name" value="PHOSPHOPANTETHEINE"/>
    <property type="match status" value="1"/>
</dbReference>
<keyword evidence="1" id="KW-0596">Phosphopantetheine</keyword>
<evidence type="ECO:0000256" key="2">
    <source>
        <dbReference type="ARBA" id="ARBA00022553"/>
    </source>
</evidence>
<dbReference type="Gene3D" id="3.30.559.30">
    <property type="entry name" value="Nonribosomal peptide synthetase, condensation domain"/>
    <property type="match status" value="2"/>
</dbReference>
<dbReference type="SUPFAM" id="SSF56801">
    <property type="entry name" value="Acetyl-CoA synthetase-like"/>
    <property type="match status" value="2"/>
</dbReference>
<feature type="domain" description="Carrier" evidence="5">
    <location>
        <begin position="753"/>
        <end position="830"/>
    </location>
</feature>
<reference evidence="6 7" key="1">
    <citation type="submission" date="2024-01" db="EMBL/GenBank/DDBJ databases">
        <title>A draft genome for the cacao thread blight pathogen Marasmiellus scandens.</title>
        <authorList>
            <person name="Baruah I.K."/>
            <person name="Leung J."/>
            <person name="Bukari Y."/>
            <person name="Amoako-Attah I."/>
            <person name="Meinhardt L.W."/>
            <person name="Bailey B.A."/>
            <person name="Cohen S.P."/>
        </authorList>
    </citation>
    <scope>NUCLEOTIDE SEQUENCE [LARGE SCALE GENOMIC DNA]</scope>
    <source>
        <strain evidence="6 7">GH-19</strain>
    </source>
</reference>
<dbReference type="InterPro" id="IPR020845">
    <property type="entry name" value="AMP-binding_CS"/>
</dbReference>
<comment type="caution">
    <text evidence="6">The sequence shown here is derived from an EMBL/GenBank/DDBJ whole genome shotgun (WGS) entry which is preliminary data.</text>
</comment>
<dbReference type="InterPro" id="IPR006162">
    <property type="entry name" value="Ppantetheine_attach_site"/>
</dbReference>
<name>A0ABR1JVN3_9AGAR</name>
<dbReference type="InterPro" id="IPR025110">
    <property type="entry name" value="AMP-bd_C"/>
</dbReference>
<evidence type="ECO:0000313" key="7">
    <source>
        <dbReference type="Proteomes" id="UP001498398"/>
    </source>
</evidence>
<dbReference type="Proteomes" id="UP001498398">
    <property type="component" value="Unassembled WGS sequence"/>
</dbReference>
<dbReference type="NCBIfam" id="NF003417">
    <property type="entry name" value="PRK04813.1"/>
    <property type="match status" value="3"/>
</dbReference>
<dbReference type="PROSITE" id="PS50075">
    <property type="entry name" value="CARRIER"/>
    <property type="match status" value="2"/>
</dbReference>
<dbReference type="NCBIfam" id="TIGR01733">
    <property type="entry name" value="AA-adenyl-dom"/>
    <property type="match status" value="2"/>
</dbReference>
<keyword evidence="2" id="KW-0597">Phosphoprotein</keyword>
<dbReference type="Gene3D" id="3.30.300.30">
    <property type="match status" value="3"/>
</dbReference>
<dbReference type="Gene3D" id="3.40.50.12780">
    <property type="entry name" value="N-terminal domain of ligase-like"/>
    <property type="match status" value="1"/>
</dbReference>
<dbReference type="Pfam" id="PF13193">
    <property type="entry name" value="AMP-binding_C"/>
    <property type="match status" value="1"/>
</dbReference>
<sequence length="2575" mass="284973">MIQPQLPPLSASAVTLPLDYPQQCQATNDYQRVDVELVDVVLRSKLAQTYPSAPLPQVFVAAFCATVFRITGQDDGVVDLSVEGLESNITVHYSIDSDTTPNMLVLSVTNLPGLSDTTGEALNNLSSYHIFLSSGSTGNDKNPEKANFHSEWQLSQDGERASQARIHFANNLYDSSTIRMFADVYSRVLTAFTTNPYTAVSKLPLCGPGDMKQMKDWNNTYKKSLEFSSIGDMFRHWATKIPDSLAVENGDDSLSLTYRQLDQWSDALACWLIQQGYGGEKETIIGVWQSRSTLLVVTYLSCLKAGCAYMPIEMNLPSERVRAMLALSACPLVLGHGTPYEFPCKDSTRYIDLATPDMQDLLHSSTVSIPLPPVPSHRLSSIVFTSGSTGIPKAILIQHSCLLNFITSDHLPIKQGDRTAMITSIAFDVSSGEIWYPLARGATLVCHIHPYNAPFDVENLSSFLDEKAINSFQTPTAILKALAESGFFEKDLPSLRSVAMGGEAAFLSFLKPIQIAKPELHLCNKYGPSESTVTATTFVVPPNYNRESIPIGRPLANIGAYVVDGDLVPVPPSVSGELLLTGQSLARGYLQNEQLTSEKFIWLGENHCLGNLRAYRTGDIVRRLTTGELEFVRRVDDQVKLRGYRVELREIERALEQHPYVKSAVAVVCRRGEGDDRLVAYVTANPDCQSQGFSEAAKAHLGTLLPRYMIPSPILLVPSFPLSPTGKVDRKLMATPQFLDQLTSRDSKLRNDTKYSPEESAVLDIFSQALDLSSGAIGLEHNLFDIGGHSLIAIRIASAVRSRFGVSFSIQHLYNDATVAGVITSLKQCEPLEEIPIKRLSDEWQLYPASDAQTRMWLEEYMNPGLSRYNVGFQRKLTGNLDVDALKTAFVTLLHRHDALRTVFEMHDPVLMQRVVSINECIPIRFVDYECTFELSETEKKAHKFLIEEHARPFDLSKDIPARIAIVRLCPTVHFVSMIIHHIASDGWSKGLIDQDLTILYNAFITGQQPVLSHLPIRYRDYAVWQKQRVQDDLLTNQLEYWKARLYGARPLELFTDFARPEILSGKAAELPITVDATVVAGLRRLASKHRTSLYVVLLAAFRAAVFRSTGEEDGSIGMVNANRPRAELEGIVGFFVNTHAIRLVVGSDSSFEDMILQTRQVTIEALQHSDVPFDKVVAHLAPPRDLSRNPLAQLMFVLQDFSGIVTNESGRGLHGLTSEEIRNTTTRLDLSVHLFVNDDKLDGYLMYQSDLFSSETIRTFSHIFQRILEAGVQSPAVSLSKLALLESADLEKVLLWNGVETKTAQLQSSIGDRFREVAAMHRSCLAVADETTSLTYAMLDEQSDRLASWLVQQDFLPEAVVGVSIHRSVLLVVAYLGCLKAGLAYMPLDQSLPIDRMRSMIQQARCRLVLVSYECPIDEGVVTVNLSENTSIIHSTPIVQLPTVHVNQLSNVMFTSGSTGMPKGVALEHRGMLNLCAPETTNWPGKMKNALTTSIGFDPSGFQIFTTLLTGSELHCLPDHGILDVDEYKHFLIGSAIERCFMTPSVLSVLLESDGDWLEQSSLQHILLGGEKLVPSKVAECMRRLPHLQIASSYGPTEASVRSAYFPISPDTPVGRLSRIPIGRSLPNIQVHVVDQELAPVPAGVLGEIVVSGISLARGYLNQPSITAERFVQTPQGSLLGDQRLYHTGDLGFWTADGQLQFVGRKDTQLKVRGQRLEAGEVEAVIKQNSAVKSAAVVLVRTPASDELVAYIQLGADERVQEEGTLSLWENHYNEESSYGKLDDDVAGHDFARWVSMYTGEPIPVKEMQEWLNDTIAQITPQHTDRVLELGVGTGKIALNIVYRVASFVGTDLSSLVIDFMKAQIVRRGLSSRMSVIQAAAHEFDHVPKEGITLAIINSVAQYFPSTEYFMQVIAKILSVMSQGRIFIGDVRSFALIPYHDMERALATYDVDSPNEIRETLERYAAMQTELLFNPSFFFQLQERFQQIAHVEIKPKYMKHRNELSRYRYTVVLHVGSRPPMITPEKWIDYASGFDVDNLQSELRKTDNTTLGAANIPIADIQEVQKVLDTVKTPEFTTTSENVQNLRQKLSNALANAKTTPAFLLQIAREEGWHAILDFSLQEAPVPSLRAIFARNIDSQDCVGDFPLPHFTGPPHNTLSVRDSEFLAGILSSIEKQLHDVLPGYMVPSHLVKVDELPLNRSGKLDRKLLSSLEFFEQHVTTSSLPVTSEDLTDTERQVLAVFARALNRQADTINIRESLFNLGGHSLIATLIVASLRRDLGTNLSMASFFKNPTVKDVAALISSQKAPSSQEQAAAAAVAKSIAESVGANAVIKTRVESGGPTLFIFPEATGFASVYSSAFEHIPWKTVAFGDENWGRSDSQDSIQTIVSSLLPQIRKNQPRGPYFLSGWSLGGYLALEAAIQLEAAGESIGMVMMFDTSVYDTPTSNNVNVNVAERWRAELDPLLTIVDDKSLWLTQFARSNRLVDGYELRPECFKGRVVLVKAERGRDPGEEHAPSADAFNGWRRVLPQVEVIGIDSTHRGMFDKVNGPKMGGIIAGLLGESVLNGNGKAV</sequence>
<dbReference type="Gene3D" id="3.40.50.1820">
    <property type="entry name" value="alpha/beta hydrolase"/>
    <property type="match status" value="1"/>
</dbReference>
<dbReference type="CDD" id="cd05930">
    <property type="entry name" value="A_NRPS"/>
    <property type="match status" value="2"/>
</dbReference>
<dbReference type="InterPro" id="IPR001242">
    <property type="entry name" value="Condensation_dom"/>
</dbReference>
<dbReference type="Gene3D" id="2.30.38.10">
    <property type="entry name" value="Luciferase, Domain 3"/>
    <property type="match status" value="1"/>
</dbReference>
<feature type="domain" description="Carrier" evidence="5">
    <location>
        <begin position="2231"/>
        <end position="2308"/>
    </location>
</feature>
<dbReference type="InterPro" id="IPR010071">
    <property type="entry name" value="AA_adenyl_dom"/>
</dbReference>
<keyword evidence="4" id="KW-0511">Multifunctional enzyme</keyword>
<dbReference type="PROSITE" id="PS00455">
    <property type="entry name" value="AMP_BINDING"/>
    <property type="match status" value="2"/>
</dbReference>
<dbReference type="EMBL" id="JBANRG010000003">
    <property type="protein sequence ID" value="KAK7468432.1"/>
    <property type="molecule type" value="Genomic_DNA"/>
</dbReference>
<dbReference type="SUPFAM" id="SSF52777">
    <property type="entry name" value="CoA-dependent acyltransferases"/>
    <property type="match status" value="2"/>
</dbReference>
<dbReference type="Pfam" id="PF00668">
    <property type="entry name" value="Condensation"/>
    <property type="match status" value="1"/>
</dbReference>
<dbReference type="Pfam" id="PF00550">
    <property type="entry name" value="PP-binding"/>
    <property type="match status" value="2"/>
</dbReference>
<dbReference type="SUPFAM" id="SSF53474">
    <property type="entry name" value="alpha/beta-Hydrolases"/>
    <property type="match status" value="1"/>
</dbReference>
<dbReference type="InterPro" id="IPR009081">
    <property type="entry name" value="PP-bd_ACP"/>
</dbReference>
<evidence type="ECO:0000259" key="5">
    <source>
        <dbReference type="PROSITE" id="PS50075"/>
    </source>
</evidence>
<dbReference type="SUPFAM" id="SSF47336">
    <property type="entry name" value="ACP-like"/>
    <property type="match status" value="2"/>
</dbReference>
<dbReference type="InterPro" id="IPR045851">
    <property type="entry name" value="AMP-bd_C_sf"/>
</dbReference>
<dbReference type="SUPFAM" id="SSF53335">
    <property type="entry name" value="S-adenosyl-L-methionine-dependent methyltransferases"/>
    <property type="match status" value="1"/>
</dbReference>
<evidence type="ECO:0000313" key="6">
    <source>
        <dbReference type="EMBL" id="KAK7468432.1"/>
    </source>
</evidence>
<dbReference type="Pfam" id="PF13649">
    <property type="entry name" value="Methyltransf_25"/>
    <property type="match status" value="1"/>
</dbReference>
<dbReference type="PANTHER" id="PTHR45527">
    <property type="entry name" value="NONRIBOSOMAL PEPTIDE SYNTHETASE"/>
    <property type="match status" value="1"/>
</dbReference>
<dbReference type="SMART" id="SM00823">
    <property type="entry name" value="PKS_PP"/>
    <property type="match status" value="2"/>
</dbReference>
<keyword evidence="7" id="KW-1185">Reference proteome</keyword>
<gene>
    <name evidence="6" type="ORF">VKT23_002945</name>
</gene>
<dbReference type="Gene3D" id="3.40.50.980">
    <property type="match status" value="2"/>
</dbReference>
<evidence type="ECO:0000256" key="3">
    <source>
        <dbReference type="ARBA" id="ARBA00022598"/>
    </source>
</evidence>
<proteinExistence type="predicted"/>
<dbReference type="Gene3D" id="3.40.50.150">
    <property type="entry name" value="Vaccinia Virus protein VP39"/>
    <property type="match status" value="1"/>
</dbReference>
<evidence type="ECO:0000256" key="1">
    <source>
        <dbReference type="ARBA" id="ARBA00022450"/>
    </source>
</evidence>
<dbReference type="InterPro" id="IPR001031">
    <property type="entry name" value="Thioesterase"/>
</dbReference>
<dbReference type="Gene3D" id="3.30.559.10">
    <property type="entry name" value="Chloramphenicol acetyltransferase-like domain"/>
    <property type="match status" value="1"/>
</dbReference>
<dbReference type="PANTHER" id="PTHR45527:SF1">
    <property type="entry name" value="FATTY ACID SYNTHASE"/>
    <property type="match status" value="1"/>
</dbReference>
<dbReference type="InterPro" id="IPR020806">
    <property type="entry name" value="PKS_PP-bd"/>
</dbReference>
<dbReference type="InterPro" id="IPR023213">
    <property type="entry name" value="CAT-like_dom_sf"/>
</dbReference>
<dbReference type="Pfam" id="PF00975">
    <property type="entry name" value="Thioesterase"/>
    <property type="match status" value="1"/>
</dbReference>
<dbReference type="InterPro" id="IPR042099">
    <property type="entry name" value="ANL_N_sf"/>
</dbReference>
<protein>
    <recommendedName>
        <fullName evidence="5">Carrier domain-containing protein</fullName>
    </recommendedName>
</protein>
<accession>A0ABR1JVN3</accession>
<dbReference type="Pfam" id="PF00501">
    <property type="entry name" value="AMP-binding"/>
    <property type="match status" value="2"/>
</dbReference>
<dbReference type="CDD" id="cd19531">
    <property type="entry name" value="LCL_NRPS-like"/>
    <property type="match status" value="1"/>
</dbReference>
<evidence type="ECO:0000256" key="4">
    <source>
        <dbReference type="ARBA" id="ARBA00023268"/>
    </source>
</evidence>
<dbReference type="InterPro" id="IPR029058">
    <property type="entry name" value="AB_hydrolase_fold"/>
</dbReference>
<dbReference type="InterPro" id="IPR036736">
    <property type="entry name" value="ACP-like_sf"/>
</dbReference>
<dbReference type="CDD" id="cd02440">
    <property type="entry name" value="AdoMet_MTases"/>
    <property type="match status" value="1"/>
</dbReference>
<organism evidence="6 7">
    <name type="scientific">Marasmiellus scandens</name>
    <dbReference type="NCBI Taxonomy" id="2682957"/>
    <lineage>
        <taxon>Eukaryota</taxon>
        <taxon>Fungi</taxon>
        <taxon>Dikarya</taxon>
        <taxon>Basidiomycota</taxon>
        <taxon>Agaricomycotina</taxon>
        <taxon>Agaricomycetes</taxon>
        <taxon>Agaricomycetidae</taxon>
        <taxon>Agaricales</taxon>
        <taxon>Marasmiineae</taxon>
        <taxon>Omphalotaceae</taxon>
        <taxon>Marasmiellus</taxon>
    </lineage>
</organism>
<dbReference type="InterPro" id="IPR000873">
    <property type="entry name" value="AMP-dep_synth/lig_dom"/>
</dbReference>
<dbReference type="Gene3D" id="1.10.1200.10">
    <property type="entry name" value="ACP-like"/>
    <property type="match status" value="1"/>
</dbReference>
<dbReference type="InterPro" id="IPR029063">
    <property type="entry name" value="SAM-dependent_MTases_sf"/>
</dbReference>